<dbReference type="GeneID" id="78507280"/>
<dbReference type="Pfam" id="PF03413">
    <property type="entry name" value="PepSY"/>
    <property type="match status" value="1"/>
</dbReference>
<evidence type="ECO:0000313" key="4">
    <source>
        <dbReference type="Proteomes" id="UP000215383"/>
    </source>
</evidence>
<dbReference type="eggNOG" id="COG3212">
    <property type="taxonomic scope" value="Bacteria"/>
</dbReference>
<dbReference type="AlphaFoldDB" id="A0A239TR64"/>
<evidence type="ECO:0000259" key="2">
    <source>
        <dbReference type="Pfam" id="PF03413"/>
    </source>
</evidence>
<dbReference type="RefSeq" id="WP_051177630.1">
    <property type="nucleotide sequence ID" value="NZ_LT906446.1"/>
</dbReference>
<dbReference type="Gene3D" id="3.10.450.40">
    <property type="match status" value="2"/>
</dbReference>
<feature type="domain" description="PepSY" evidence="2">
    <location>
        <begin position="134"/>
        <end position="189"/>
    </location>
</feature>
<gene>
    <name evidence="3" type="ORF">SAMEA4364220_01278</name>
</gene>
<reference evidence="3 4" key="1">
    <citation type="submission" date="2017-06" db="EMBL/GenBank/DDBJ databases">
        <authorList>
            <consortium name="Pathogen Informatics"/>
        </authorList>
    </citation>
    <scope>NUCLEOTIDE SEQUENCE [LARGE SCALE GENOMIC DNA]</scope>
    <source>
        <strain evidence="3 4">NCTC10570</strain>
    </source>
</reference>
<dbReference type="InterPro" id="IPR025711">
    <property type="entry name" value="PepSY"/>
</dbReference>
<organism evidence="3 4">
    <name type="scientific">Megamonas hypermegale</name>
    <dbReference type="NCBI Taxonomy" id="158847"/>
    <lineage>
        <taxon>Bacteria</taxon>
        <taxon>Bacillati</taxon>
        <taxon>Bacillota</taxon>
        <taxon>Negativicutes</taxon>
        <taxon>Selenomonadales</taxon>
        <taxon>Selenomonadaceae</taxon>
        <taxon>Megamonas</taxon>
    </lineage>
</organism>
<keyword evidence="4" id="KW-1185">Reference proteome</keyword>
<feature type="region of interest" description="Disordered" evidence="1">
    <location>
        <begin position="30"/>
        <end position="59"/>
    </location>
</feature>
<sequence length="201" mass="22795">MKKVIAVICILVIGFIGGFYLSNSSLFNSSNNQKPSTASNTPSTTTSNKPATNNGNITEDDAKTIALHDAKVSPNGIYNMRSHAENYYGVDIYDVEFDTEDKQFNYNIDKQNGDIYSMDYEVDDRYLRNLPDNPISEQEAIDLVVQNISGAQASDIKLRRDHDDHYTEYEGQAIINNIRYEFTINADKGIIKEWDVDYKTH</sequence>
<feature type="compositionally biased region" description="Low complexity" evidence="1">
    <location>
        <begin position="30"/>
        <end position="54"/>
    </location>
</feature>
<evidence type="ECO:0000256" key="1">
    <source>
        <dbReference type="SAM" id="MobiDB-lite"/>
    </source>
</evidence>
<dbReference type="Proteomes" id="UP000215383">
    <property type="component" value="Chromosome 1"/>
</dbReference>
<evidence type="ECO:0000313" key="3">
    <source>
        <dbReference type="EMBL" id="SNV00270.1"/>
    </source>
</evidence>
<protein>
    <submittedName>
        <fullName evidence="3">Peptidase propeptide and YPEB domain</fullName>
    </submittedName>
</protein>
<name>A0A239TR64_9FIRM</name>
<dbReference type="EMBL" id="LT906446">
    <property type="protein sequence ID" value="SNV00270.1"/>
    <property type="molecule type" value="Genomic_DNA"/>
</dbReference>
<accession>A0A239TR64</accession>
<proteinExistence type="predicted"/>